<evidence type="ECO:0000313" key="2">
    <source>
        <dbReference type="EMBL" id="OAD04195.1"/>
    </source>
</evidence>
<dbReference type="InterPro" id="IPR036047">
    <property type="entry name" value="F-box-like_dom_sf"/>
</dbReference>
<sequence length="358" mass="40806">MTHITSLPAELLSAIFDTIDSNHQLVECRLVCKHWEDPAARSIFGNTITITSDKVASRLFRHLFLDYSKIPLIKHLDFQLEDDDDLPMNIHRLLLLAVHPTIESLTGSVKSYQFFKVLFDIVDSSSDEFTGLETVPLYTGPDVDFNTTVALKFKKSLVCPAVALRGQTTLAAKDLLKNLDQFPKLGMVLLRGHLDGLDWMEYLLRSNPDLSCLGIVNFDITKNFLSDMRSMPNIVSWCHSTVQQEKALKQIIIHSHKFLPKAIMYLCYKYPNVQYFELKGKLYVPEGRPVTDSDVFIMLNLILEAVKKIESKVIQLVLPKSVSLLEAMKFLPTREEDIEFSIEEINGQNELVLNLMDE</sequence>
<dbReference type="Gene3D" id="1.20.1280.50">
    <property type="match status" value="1"/>
</dbReference>
<organism evidence="2 3">
    <name type="scientific">Mucor lusitanicus CBS 277.49</name>
    <dbReference type="NCBI Taxonomy" id="747725"/>
    <lineage>
        <taxon>Eukaryota</taxon>
        <taxon>Fungi</taxon>
        <taxon>Fungi incertae sedis</taxon>
        <taxon>Mucoromycota</taxon>
        <taxon>Mucoromycotina</taxon>
        <taxon>Mucoromycetes</taxon>
        <taxon>Mucorales</taxon>
        <taxon>Mucorineae</taxon>
        <taxon>Mucoraceae</taxon>
        <taxon>Mucor</taxon>
    </lineage>
</organism>
<dbReference type="Proteomes" id="UP000077051">
    <property type="component" value="Unassembled WGS sequence"/>
</dbReference>
<dbReference type="VEuPathDB" id="FungiDB:MUCCIDRAFT_79317"/>
<dbReference type="Pfam" id="PF12937">
    <property type="entry name" value="F-box-like"/>
    <property type="match status" value="1"/>
</dbReference>
<dbReference type="AlphaFoldDB" id="A0A162MQ87"/>
<feature type="domain" description="F-box" evidence="1">
    <location>
        <begin position="1"/>
        <end position="63"/>
    </location>
</feature>
<name>A0A162MQ87_MUCCL</name>
<keyword evidence="3" id="KW-1185">Reference proteome</keyword>
<reference evidence="2 3" key="1">
    <citation type="submission" date="2015-06" db="EMBL/GenBank/DDBJ databases">
        <title>Expansion of signal transduction pathways in fungi by whole-genome duplication.</title>
        <authorList>
            <consortium name="DOE Joint Genome Institute"/>
            <person name="Corrochano L.M."/>
            <person name="Kuo A."/>
            <person name="Marcet-Houben M."/>
            <person name="Polaino S."/>
            <person name="Salamov A."/>
            <person name="Villalobos J.M."/>
            <person name="Alvarez M.I."/>
            <person name="Avalos J."/>
            <person name="Benito E.P."/>
            <person name="Benoit I."/>
            <person name="Burger G."/>
            <person name="Camino L.P."/>
            <person name="Canovas D."/>
            <person name="Cerda-Olmedo E."/>
            <person name="Cheng J.-F."/>
            <person name="Dominguez A."/>
            <person name="Elias M."/>
            <person name="Eslava A.P."/>
            <person name="Glaser F."/>
            <person name="Grimwood J."/>
            <person name="Gutierrez G."/>
            <person name="Heitman J."/>
            <person name="Henrissat B."/>
            <person name="Iturriaga E.A."/>
            <person name="Lang B.F."/>
            <person name="Lavin J.L."/>
            <person name="Lee S."/>
            <person name="Li W."/>
            <person name="Lindquist E."/>
            <person name="Lopez-Garcia S."/>
            <person name="Luque E.M."/>
            <person name="Marcos A.T."/>
            <person name="Martin J."/>
            <person name="Mccluskey K."/>
            <person name="Medina H.R."/>
            <person name="Miralles-Duran A."/>
            <person name="Miyazaki A."/>
            <person name="Munoz-Torres E."/>
            <person name="Oguiza J.A."/>
            <person name="Ohm R."/>
            <person name="Olmedo M."/>
            <person name="Orejas M."/>
            <person name="Ortiz-Castellanos L."/>
            <person name="Pisabarro A.G."/>
            <person name="Rodriguez-Romero J."/>
            <person name="Ruiz-Herrera J."/>
            <person name="Ruiz-Vazquez R."/>
            <person name="Sanz C."/>
            <person name="Schackwitz W."/>
            <person name="Schmutz J."/>
            <person name="Shahriari M."/>
            <person name="Shelest E."/>
            <person name="Silva-Franco F."/>
            <person name="Soanes D."/>
            <person name="Syed K."/>
            <person name="Tagua V.G."/>
            <person name="Talbot N.J."/>
            <person name="Thon M."/>
            <person name="De Vries R.P."/>
            <person name="Wiebenga A."/>
            <person name="Yadav J.S."/>
            <person name="Braun E.L."/>
            <person name="Baker S."/>
            <person name="Garre V."/>
            <person name="Horwitz B."/>
            <person name="Torres-Martinez S."/>
            <person name="Idnurm A."/>
            <person name="Herrera-Estrella A."/>
            <person name="Gabaldon T."/>
            <person name="Grigoriev I.V."/>
        </authorList>
    </citation>
    <scope>NUCLEOTIDE SEQUENCE [LARGE SCALE GENOMIC DNA]</scope>
    <source>
        <strain evidence="2 3">CBS 277.49</strain>
    </source>
</reference>
<dbReference type="OrthoDB" id="10342208at2759"/>
<proteinExistence type="predicted"/>
<dbReference type="SUPFAM" id="SSF81383">
    <property type="entry name" value="F-box domain"/>
    <property type="match status" value="1"/>
</dbReference>
<evidence type="ECO:0000259" key="1">
    <source>
        <dbReference type="PROSITE" id="PS50181"/>
    </source>
</evidence>
<protein>
    <recommendedName>
        <fullName evidence="1">F-box domain-containing protein</fullName>
    </recommendedName>
</protein>
<evidence type="ECO:0000313" key="3">
    <source>
        <dbReference type="Proteomes" id="UP000077051"/>
    </source>
</evidence>
<dbReference type="InterPro" id="IPR001810">
    <property type="entry name" value="F-box_dom"/>
</dbReference>
<comment type="caution">
    <text evidence="2">The sequence shown here is derived from an EMBL/GenBank/DDBJ whole genome shotgun (WGS) entry which is preliminary data.</text>
</comment>
<gene>
    <name evidence="2" type="ORF">MUCCIDRAFT_79317</name>
</gene>
<accession>A0A162MQ87</accession>
<dbReference type="PROSITE" id="PS50181">
    <property type="entry name" value="FBOX"/>
    <property type="match status" value="1"/>
</dbReference>
<dbReference type="EMBL" id="AMYB01000003">
    <property type="protein sequence ID" value="OAD04195.1"/>
    <property type="molecule type" value="Genomic_DNA"/>
</dbReference>